<evidence type="ECO:0000256" key="13">
    <source>
        <dbReference type="ARBA" id="ARBA00023160"/>
    </source>
</evidence>
<dbReference type="AlphaFoldDB" id="A0ABD6EHM9"/>
<dbReference type="InterPro" id="IPR006694">
    <property type="entry name" value="Fatty_acid_hydroxylase"/>
</dbReference>
<evidence type="ECO:0000259" key="18">
    <source>
        <dbReference type="PROSITE" id="PS50255"/>
    </source>
</evidence>
<feature type="binding site" evidence="15">
    <location>
        <position position="220"/>
    </location>
    <ligand>
        <name>Zn(2+)</name>
        <dbReference type="ChEBI" id="CHEBI:29105"/>
        <label>1</label>
    </ligand>
</feature>
<proteinExistence type="inferred from homology"/>
<dbReference type="PROSITE" id="PS50255">
    <property type="entry name" value="CYTOCHROME_B5_2"/>
    <property type="match status" value="1"/>
</dbReference>
<dbReference type="GO" id="GO:0016491">
    <property type="term" value="F:oxidoreductase activity"/>
    <property type="evidence" value="ECO:0007669"/>
    <property type="project" value="UniProtKB-KW"/>
</dbReference>
<keyword evidence="3 14" id="KW-0444">Lipid biosynthesis</keyword>
<feature type="binding site" description="axial binding residue" evidence="16">
    <location>
        <position position="43"/>
    </location>
    <ligand>
        <name>heme</name>
        <dbReference type="ChEBI" id="CHEBI:30413"/>
    </ligand>
    <ligandPart>
        <name>Fe</name>
        <dbReference type="ChEBI" id="CHEBI:18248"/>
    </ligandPart>
</feature>
<dbReference type="InterPro" id="IPR001199">
    <property type="entry name" value="Cyt_B5-like_heme/steroid-bd"/>
</dbReference>
<evidence type="ECO:0000256" key="17">
    <source>
        <dbReference type="SAM" id="Phobius"/>
    </source>
</evidence>
<comment type="cofactor">
    <cofactor evidence="16">
        <name>Fe cation</name>
        <dbReference type="ChEBI" id="CHEBI:24875"/>
    </cofactor>
</comment>
<evidence type="ECO:0000313" key="20">
    <source>
        <dbReference type="Proteomes" id="UP001608902"/>
    </source>
</evidence>
<keyword evidence="20" id="KW-1185">Reference proteome</keyword>
<keyword evidence="7 14" id="KW-0276">Fatty acid metabolism</keyword>
<dbReference type="Pfam" id="PF00173">
    <property type="entry name" value="Cyt-b5"/>
    <property type="match status" value="1"/>
</dbReference>
<feature type="binding site" evidence="15">
    <location>
        <position position="278"/>
    </location>
    <ligand>
        <name>Zn(2+)</name>
        <dbReference type="ChEBI" id="CHEBI:29105"/>
        <label>1</label>
    </ligand>
</feature>
<dbReference type="InterPro" id="IPR014430">
    <property type="entry name" value="Scs7"/>
</dbReference>
<dbReference type="Pfam" id="PF04116">
    <property type="entry name" value="FA_hydroxylase"/>
    <property type="match status" value="1"/>
</dbReference>
<evidence type="ECO:0000256" key="14">
    <source>
        <dbReference type="PIRNR" id="PIRNR005149"/>
    </source>
</evidence>
<feature type="binding site" evidence="15">
    <location>
        <position position="303"/>
    </location>
    <ligand>
        <name>Zn(2+)</name>
        <dbReference type="ChEBI" id="CHEBI:29105"/>
        <label>1</label>
    </ligand>
</feature>
<evidence type="ECO:0000256" key="7">
    <source>
        <dbReference type="ARBA" id="ARBA00022832"/>
    </source>
</evidence>
<evidence type="ECO:0000256" key="4">
    <source>
        <dbReference type="ARBA" id="ARBA00022692"/>
    </source>
</evidence>
<evidence type="ECO:0000256" key="16">
    <source>
        <dbReference type="PIRSR" id="PIRSR005149-50"/>
    </source>
</evidence>
<feature type="binding site" evidence="15">
    <location>
        <position position="223"/>
    </location>
    <ligand>
        <name>Zn(2+)</name>
        <dbReference type="ChEBI" id="CHEBI:29105"/>
        <label>1</label>
    </ligand>
</feature>
<dbReference type="SMART" id="SM01117">
    <property type="entry name" value="Cyt-b5"/>
    <property type="match status" value="1"/>
</dbReference>
<keyword evidence="4 17" id="KW-0812">Transmembrane</keyword>
<dbReference type="GO" id="GO:0005506">
    <property type="term" value="F:iron ion binding"/>
    <property type="evidence" value="ECO:0007669"/>
    <property type="project" value="UniProtKB-UniRule"/>
</dbReference>
<keyword evidence="13 14" id="KW-0275">Fatty acid biosynthesis</keyword>
<gene>
    <name evidence="19" type="ORF">AB6A40_006193</name>
</gene>
<dbReference type="Proteomes" id="UP001608902">
    <property type="component" value="Unassembled WGS sequence"/>
</dbReference>
<keyword evidence="12 14" id="KW-0472">Membrane</keyword>
<feature type="binding site" evidence="15">
    <location>
        <position position="282"/>
    </location>
    <ligand>
        <name>Zn(2+)</name>
        <dbReference type="ChEBI" id="CHEBI:29105"/>
        <label>1</label>
    </ligand>
</feature>
<keyword evidence="6 14" id="KW-0256">Endoplasmic reticulum</keyword>
<organism evidence="19 20">
    <name type="scientific">Gnathostoma spinigerum</name>
    <dbReference type="NCBI Taxonomy" id="75299"/>
    <lineage>
        <taxon>Eukaryota</taxon>
        <taxon>Metazoa</taxon>
        <taxon>Ecdysozoa</taxon>
        <taxon>Nematoda</taxon>
        <taxon>Chromadorea</taxon>
        <taxon>Rhabditida</taxon>
        <taxon>Spirurina</taxon>
        <taxon>Gnathostomatomorpha</taxon>
        <taxon>Gnathostomatoidea</taxon>
        <taxon>Gnathostomatidae</taxon>
        <taxon>Gnathostoma</taxon>
    </lineage>
</organism>
<feature type="transmembrane region" description="Helical" evidence="17">
    <location>
        <begin position="233"/>
        <end position="251"/>
    </location>
</feature>
<feature type="binding site" evidence="15">
    <location>
        <position position="197"/>
    </location>
    <ligand>
        <name>Zn(2+)</name>
        <dbReference type="ChEBI" id="CHEBI:29105"/>
        <label>1</label>
    </ligand>
</feature>
<evidence type="ECO:0000256" key="1">
    <source>
        <dbReference type="ARBA" id="ARBA00004477"/>
    </source>
</evidence>
<keyword evidence="14 16" id="KW-0408">Iron</keyword>
<evidence type="ECO:0000256" key="3">
    <source>
        <dbReference type="ARBA" id="ARBA00022516"/>
    </source>
</evidence>
<dbReference type="Gene3D" id="3.10.120.10">
    <property type="entry name" value="Cytochrome b5-like heme/steroid binding domain"/>
    <property type="match status" value="1"/>
</dbReference>
<keyword evidence="9 17" id="KW-1133">Transmembrane helix</keyword>
<keyword evidence="8 15" id="KW-0862">Zinc</keyword>
<dbReference type="GO" id="GO:0005789">
    <property type="term" value="C:endoplasmic reticulum membrane"/>
    <property type="evidence" value="ECO:0007669"/>
    <property type="project" value="UniProtKB-SubCell"/>
</dbReference>
<feature type="transmembrane region" description="Helical" evidence="17">
    <location>
        <begin position="143"/>
        <end position="163"/>
    </location>
</feature>
<reference evidence="19 20" key="1">
    <citation type="submission" date="2024-08" db="EMBL/GenBank/DDBJ databases">
        <title>Gnathostoma spinigerum genome.</title>
        <authorList>
            <person name="Gonzalez-Bertolin B."/>
            <person name="Monzon S."/>
            <person name="Zaballos A."/>
            <person name="Jimenez P."/>
            <person name="Dekumyoy P."/>
            <person name="Varona S."/>
            <person name="Cuesta I."/>
            <person name="Sumanam S."/>
            <person name="Adisakwattana P."/>
            <person name="Gasser R.B."/>
            <person name="Hernandez-Gonzalez A."/>
            <person name="Young N.D."/>
            <person name="Perteguer M.J."/>
        </authorList>
    </citation>
    <scope>NUCLEOTIDE SEQUENCE [LARGE SCALE GENOMIC DNA]</scope>
    <source>
        <strain evidence="19">AL3</strain>
        <tissue evidence="19">Liver</tissue>
    </source>
</reference>
<comment type="similarity">
    <text evidence="2 14">Belongs to the sterol desaturase family. SCS7 subfamily.</text>
</comment>
<feature type="transmembrane region" description="Helical" evidence="17">
    <location>
        <begin position="169"/>
        <end position="192"/>
    </location>
</feature>
<protein>
    <recommendedName>
        <fullName evidence="14">Fatty acid 2-hydroxylase</fullName>
        <ecNumber evidence="14">1.-.-.-</ecNumber>
    </recommendedName>
</protein>
<dbReference type="PANTHER" id="PTHR12863:SF1">
    <property type="entry name" value="FATTY ACID 2-HYDROXYLASE"/>
    <property type="match status" value="1"/>
</dbReference>
<evidence type="ECO:0000256" key="9">
    <source>
        <dbReference type="ARBA" id="ARBA00022989"/>
    </source>
</evidence>
<evidence type="ECO:0000256" key="8">
    <source>
        <dbReference type="ARBA" id="ARBA00022833"/>
    </source>
</evidence>
<dbReference type="EC" id="1.-.-.-" evidence="14"/>
<feature type="binding site" description="axial binding residue" evidence="16">
    <location>
        <position position="75"/>
    </location>
    <ligand>
        <name>heme</name>
        <dbReference type="ChEBI" id="CHEBI:30413"/>
    </ligand>
    <ligandPart>
        <name>Fe</name>
        <dbReference type="ChEBI" id="CHEBI:18248"/>
    </ligandPart>
</feature>
<dbReference type="SUPFAM" id="SSF55856">
    <property type="entry name" value="Cytochrome b5-like heme/steroid binding domain"/>
    <property type="match status" value="1"/>
</dbReference>
<comment type="cofactor">
    <cofactor evidence="14 15">
        <name>Zn(2+)</name>
        <dbReference type="ChEBI" id="CHEBI:29105"/>
    </cofactor>
    <text evidence="14 15">Binds 2 Zn(2+) ions per subunit that likely form a catalytic dimetal center.</text>
</comment>
<comment type="function">
    <text evidence="14">Catalyzes stereospecific hydroxylation of free fatty acids at the C-2 position to produce (R)-2-hydroxy fatty acids, which are building blocks of sphingolipids and glycosphingolipids common in neural tissue and epidermis. Plays an essential role in the synthesis of galactosphingolipids of the myelin sheath. Responsible for the synthesis of sphingolipids and glycosphingolipids involved in the formation of epidermal lamellar bodies critical for skin permeability barrier. Participates in the synthesis of glycosphingolipids and a fraction of type II wax diesters in sebaceous gland, specifically regulating hair follicle homeostasis. Involved in the synthesis of sphingolipids of plasma membrane rafts, controlling lipid raft mobility and trafficking of raft-associated proteins.</text>
</comment>
<evidence type="ECO:0000313" key="19">
    <source>
        <dbReference type="EMBL" id="MFH4979484.1"/>
    </source>
</evidence>
<evidence type="ECO:0000256" key="2">
    <source>
        <dbReference type="ARBA" id="ARBA00005747"/>
    </source>
</evidence>
<evidence type="ECO:0000256" key="6">
    <source>
        <dbReference type="ARBA" id="ARBA00022824"/>
    </source>
</evidence>
<keyword evidence="10 14" id="KW-0560">Oxidoreductase</keyword>
<dbReference type="EMBL" id="JBGFUD010004244">
    <property type="protein sequence ID" value="MFH4979484.1"/>
    <property type="molecule type" value="Genomic_DNA"/>
</dbReference>
<keyword evidence="16" id="KW-0349">Heme</keyword>
<feature type="binding site" evidence="15">
    <location>
        <position position="202"/>
    </location>
    <ligand>
        <name>Zn(2+)</name>
        <dbReference type="ChEBI" id="CHEBI:29105"/>
        <label>1</label>
    </ligand>
</feature>
<keyword evidence="11 14" id="KW-0443">Lipid metabolism</keyword>
<feature type="binding site" evidence="15">
    <location>
        <position position="299"/>
    </location>
    <ligand>
        <name>Zn(2+)</name>
        <dbReference type="ChEBI" id="CHEBI:29105"/>
        <label>1</label>
    </ligand>
</feature>
<evidence type="ECO:0000256" key="11">
    <source>
        <dbReference type="ARBA" id="ARBA00023098"/>
    </source>
</evidence>
<feature type="binding site" evidence="15">
    <location>
        <position position="302"/>
    </location>
    <ligand>
        <name>Zn(2+)</name>
        <dbReference type="ChEBI" id="CHEBI:29105"/>
        <label>1</label>
    </ligand>
</feature>
<comment type="subcellular location">
    <subcellularLocation>
        <location evidence="1">Endoplasmic reticulum membrane</location>
        <topology evidence="1">Multi-pass membrane protein</topology>
    </subcellularLocation>
</comment>
<sequence>MGPSEEESIDSGTSEEIMNMHDRPLLLTVKGHLYDVAMFGKKHPGGEKILLRVAGGDVDEYMNGSKRIMGVKHQHSDAAYAMLERYSLDRVFKEEDELLNGGPMLYKVGELKDRYWTWIHQPYEGSLRLFESDMLENLTRTSWWVVPMVWIPVVLIFSIRSWYDLFDLYGMMGGLCIWAILFAVGILIWTFFEYIIHRFLFHWQPRPDSSNEILLHFLLHGLHHKTPMDGDRLVFPPVPALVFVVFFYIIYSSLLPYHIFCAFGAGKLFGYIIYDTTHYYLHHGDPPPKTNRHFLKVYHHNHHFKNYDLAFGISTTIWDRVFDTVGDGPL</sequence>
<comment type="caution">
    <text evidence="19">The sequence shown here is derived from an EMBL/GenBank/DDBJ whole genome shotgun (WGS) entry which is preliminary data.</text>
</comment>
<dbReference type="InterPro" id="IPR036400">
    <property type="entry name" value="Cyt_B5-like_heme/steroid_sf"/>
</dbReference>
<name>A0ABD6EHM9_9BILA</name>
<dbReference type="GO" id="GO:0006633">
    <property type="term" value="P:fatty acid biosynthetic process"/>
    <property type="evidence" value="ECO:0007669"/>
    <property type="project" value="UniProtKB-KW"/>
</dbReference>
<keyword evidence="5 14" id="KW-0479">Metal-binding</keyword>
<accession>A0ABD6EHM9</accession>
<dbReference type="PANTHER" id="PTHR12863">
    <property type="entry name" value="FATTY ACID HYDROXYLASE"/>
    <property type="match status" value="1"/>
</dbReference>
<feature type="binding site" evidence="15">
    <location>
        <position position="224"/>
    </location>
    <ligand>
        <name>Zn(2+)</name>
        <dbReference type="ChEBI" id="CHEBI:29105"/>
        <label>1</label>
    </ligand>
</feature>
<dbReference type="PIRSF" id="PIRSF005149">
    <property type="entry name" value="IPC-B_HD"/>
    <property type="match status" value="1"/>
</dbReference>
<evidence type="ECO:0000256" key="10">
    <source>
        <dbReference type="ARBA" id="ARBA00023002"/>
    </source>
</evidence>
<feature type="domain" description="Cytochrome b5 heme-binding" evidence="18">
    <location>
        <begin position="27"/>
        <end position="112"/>
    </location>
</feature>
<evidence type="ECO:0000256" key="15">
    <source>
        <dbReference type="PIRSR" id="PIRSR005149-1"/>
    </source>
</evidence>
<evidence type="ECO:0000256" key="5">
    <source>
        <dbReference type="ARBA" id="ARBA00022723"/>
    </source>
</evidence>
<evidence type="ECO:0000256" key="12">
    <source>
        <dbReference type="ARBA" id="ARBA00023136"/>
    </source>
</evidence>